<evidence type="ECO:0000313" key="1">
    <source>
        <dbReference type="EMBL" id="MFB2881333.1"/>
    </source>
</evidence>
<sequence length="73" mass="8092">MSKLWVIDISNKESLSAGRMPAPQEFLEMCNESIAQIINHPLPTIYYQIPKLNIDTGAGIISPRKSSSCTKSK</sequence>
<keyword evidence="2" id="KW-1185">Reference proteome</keyword>
<accession>A0ABV4XEW5</accession>
<dbReference type="EMBL" id="JBHFNQ010000220">
    <property type="protein sequence ID" value="MFB2881333.1"/>
    <property type="molecule type" value="Genomic_DNA"/>
</dbReference>
<reference evidence="1 2" key="1">
    <citation type="submission" date="2024-09" db="EMBL/GenBank/DDBJ databases">
        <title>Floridaenema gen nov. (Aerosakkonemataceae, Aerosakkonematales ord. nov., Cyanobacteria) from benthic tropical and subtropical fresh waters, with the description of four new species.</title>
        <authorList>
            <person name="Moretto J.A."/>
            <person name="Berthold D.E."/>
            <person name="Lefler F.W."/>
            <person name="Huang I.-S."/>
            <person name="Laughinghouse H. IV."/>
        </authorList>
    </citation>
    <scope>NUCLEOTIDE SEQUENCE [LARGE SCALE GENOMIC DNA]</scope>
    <source>
        <strain evidence="1 2">BLCC-F46</strain>
    </source>
</reference>
<organism evidence="1 2">
    <name type="scientific">Floridaenema aerugineum BLCC-F46</name>
    <dbReference type="NCBI Taxonomy" id="3153654"/>
    <lineage>
        <taxon>Bacteria</taxon>
        <taxon>Bacillati</taxon>
        <taxon>Cyanobacteriota</taxon>
        <taxon>Cyanophyceae</taxon>
        <taxon>Oscillatoriophycideae</taxon>
        <taxon>Aerosakkonematales</taxon>
        <taxon>Aerosakkonemataceae</taxon>
        <taxon>Floridanema</taxon>
        <taxon>Floridanema aerugineum</taxon>
    </lineage>
</organism>
<evidence type="ECO:0000313" key="2">
    <source>
        <dbReference type="Proteomes" id="UP001576774"/>
    </source>
</evidence>
<protein>
    <submittedName>
        <fullName evidence="1">Uncharacterized protein</fullName>
    </submittedName>
</protein>
<dbReference type="RefSeq" id="WP_413274376.1">
    <property type="nucleotide sequence ID" value="NZ_JBHFNQ010000220.1"/>
</dbReference>
<dbReference type="Proteomes" id="UP001576774">
    <property type="component" value="Unassembled WGS sequence"/>
</dbReference>
<name>A0ABV4XEW5_9CYAN</name>
<proteinExistence type="predicted"/>
<gene>
    <name evidence="1" type="ORF">ACE1CC_31150</name>
</gene>
<comment type="caution">
    <text evidence="1">The sequence shown here is derived from an EMBL/GenBank/DDBJ whole genome shotgun (WGS) entry which is preliminary data.</text>
</comment>